<dbReference type="VEuPathDB" id="VectorBase:AFAF015880"/>
<proteinExistence type="predicted"/>
<dbReference type="Proteomes" id="UP000075886">
    <property type="component" value="Unassembled WGS sequence"/>
</dbReference>
<keyword evidence="2" id="KW-1185">Reference proteome</keyword>
<evidence type="ECO:0000313" key="2">
    <source>
        <dbReference type="Proteomes" id="UP000075886"/>
    </source>
</evidence>
<dbReference type="EMBL" id="AXCN02001976">
    <property type="status" value="NOT_ANNOTATED_CDS"/>
    <property type="molecule type" value="Genomic_DNA"/>
</dbReference>
<organism evidence="1 2">
    <name type="scientific">Anopheles farauti</name>
    <dbReference type="NCBI Taxonomy" id="69004"/>
    <lineage>
        <taxon>Eukaryota</taxon>
        <taxon>Metazoa</taxon>
        <taxon>Ecdysozoa</taxon>
        <taxon>Arthropoda</taxon>
        <taxon>Hexapoda</taxon>
        <taxon>Insecta</taxon>
        <taxon>Pterygota</taxon>
        <taxon>Neoptera</taxon>
        <taxon>Endopterygota</taxon>
        <taxon>Diptera</taxon>
        <taxon>Nematocera</taxon>
        <taxon>Culicoidea</taxon>
        <taxon>Culicidae</taxon>
        <taxon>Anophelinae</taxon>
        <taxon>Anopheles</taxon>
    </lineage>
</organism>
<dbReference type="EnsemblMetazoa" id="AFAF015880-RA">
    <property type="protein sequence ID" value="AFAF015880-PA"/>
    <property type="gene ID" value="AFAF015880"/>
</dbReference>
<evidence type="ECO:0000313" key="1">
    <source>
        <dbReference type="EnsemblMetazoa" id="AFAF015880-PA"/>
    </source>
</evidence>
<reference evidence="1" key="2">
    <citation type="submission" date="2020-05" db="UniProtKB">
        <authorList>
            <consortium name="EnsemblMetazoa"/>
        </authorList>
    </citation>
    <scope>IDENTIFICATION</scope>
    <source>
        <strain evidence="1">FAR1</strain>
    </source>
</reference>
<protein>
    <submittedName>
        <fullName evidence="1">Uncharacterized protein</fullName>
    </submittedName>
</protein>
<name>A0A182QSD2_9DIPT</name>
<dbReference type="AlphaFoldDB" id="A0A182QSD2"/>
<accession>A0A182QSD2</accession>
<sequence>ETKNRKLQQENNVLVEDVANFRVQFAQAEEGRLRCKAVLEKEIARNHEQYEAQMLLKKRYNDLIRDYPFENAQQTQPAQDGLDKLHKLKLDELFDIEEDTLEHKHDWQIPEANNVHKSDTI</sequence>
<reference evidence="2" key="1">
    <citation type="submission" date="2014-01" db="EMBL/GenBank/DDBJ databases">
        <title>The Genome Sequence of Anopheles farauti FAR1 (V2).</title>
        <authorList>
            <consortium name="The Broad Institute Genomics Platform"/>
            <person name="Neafsey D.E."/>
            <person name="Besansky N."/>
            <person name="Howell P."/>
            <person name="Walton C."/>
            <person name="Young S.K."/>
            <person name="Zeng Q."/>
            <person name="Gargeya S."/>
            <person name="Fitzgerald M."/>
            <person name="Haas B."/>
            <person name="Abouelleil A."/>
            <person name="Allen A.W."/>
            <person name="Alvarado L."/>
            <person name="Arachchi H.M."/>
            <person name="Berlin A.M."/>
            <person name="Chapman S.B."/>
            <person name="Gainer-Dewar J."/>
            <person name="Goldberg J."/>
            <person name="Griggs A."/>
            <person name="Gujja S."/>
            <person name="Hansen M."/>
            <person name="Howarth C."/>
            <person name="Imamovic A."/>
            <person name="Ireland A."/>
            <person name="Larimer J."/>
            <person name="McCowan C."/>
            <person name="Murphy C."/>
            <person name="Pearson M."/>
            <person name="Poon T.W."/>
            <person name="Priest M."/>
            <person name="Roberts A."/>
            <person name="Saif S."/>
            <person name="Shea T."/>
            <person name="Sisk P."/>
            <person name="Sykes S."/>
            <person name="Wortman J."/>
            <person name="Nusbaum C."/>
            <person name="Birren B."/>
        </authorList>
    </citation>
    <scope>NUCLEOTIDE SEQUENCE [LARGE SCALE GENOMIC DNA]</scope>
    <source>
        <strain evidence="2">FAR1</strain>
    </source>
</reference>